<dbReference type="Gene3D" id="1.10.260.40">
    <property type="entry name" value="lambda repressor-like DNA-binding domains"/>
    <property type="match status" value="1"/>
</dbReference>
<name>A0ABY1R5F6_9FLAO</name>
<organism evidence="1 2">
    <name type="scientific">Epilithonimonas pallida</name>
    <dbReference type="NCBI Taxonomy" id="373671"/>
    <lineage>
        <taxon>Bacteria</taxon>
        <taxon>Pseudomonadati</taxon>
        <taxon>Bacteroidota</taxon>
        <taxon>Flavobacteriia</taxon>
        <taxon>Flavobacteriales</taxon>
        <taxon>Weeksellaceae</taxon>
        <taxon>Chryseobacterium group</taxon>
        <taxon>Epilithonimonas</taxon>
    </lineage>
</organism>
<proteinExistence type="predicted"/>
<keyword evidence="2" id="KW-1185">Reference proteome</keyword>
<accession>A0ABY1R5F6</accession>
<evidence type="ECO:0000313" key="1">
    <source>
        <dbReference type="EMBL" id="SMP94657.1"/>
    </source>
</evidence>
<gene>
    <name evidence="1" type="ORF">SAMN05421679_10662</name>
</gene>
<reference evidence="1 2" key="1">
    <citation type="submission" date="2017-05" db="EMBL/GenBank/DDBJ databases">
        <authorList>
            <person name="Varghese N."/>
            <person name="Submissions S."/>
        </authorList>
    </citation>
    <scope>NUCLEOTIDE SEQUENCE [LARGE SCALE GENOMIC DNA]</scope>
    <source>
        <strain evidence="1 2">DSM 18015</strain>
    </source>
</reference>
<dbReference type="EMBL" id="FXUO01000006">
    <property type="protein sequence ID" value="SMP94657.1"/>
    <property type="molecule type" value="Genomic_DNA"/>
</dbReference>
<dbReference type="RefSeq" id="WP_283417249.1">
    <property type="nucleotide sequence ID" value="NZ_FXUO01000006.1"/>
</dbReference>
<dbReference type="InterPro" id="IPR010982">
    <property type="entry name" value="Lambda_DNA-bd_dom_sf"/>
</dbReference>
<dbReference type="Proteomes" id="UP001158050">
    <property type="component" value="Unassembled WGS sequence"/>
</dbReference>
<protein>
    <recommendedName>
        <fullName evidence="3">HTH cro/C1-type domain-containing protein</fullName>
    </recommendedName>
</protein>
<evidence type="ECO:0000313" key="2">
    <source>
        <dbReference type="Proteomes" id="UP001158050"/>
    </source>
</evidence>
<comment type="caution">
    <text evidence="1">The sequence shown here is derived from an EMBL/GenBank/DDBJ whole genome shotgun (WGS) entry which is preliminary data.</text>
</comment>
<dbReference type="SUPFAM" id="SSF47413">
    <property type="entry name" value="lambda repressor-like DNA-binding domains"/>
    <property type="match status" value="1"/>
</dbReference>
<evidence type="ECO:0008006" key="3">
    <source>
        <dbReference type="Google" id="ProtNLM"/>
    </source>
</evidence>
<sequence>MNIRDKILLFLKENDIEPKVFYESVGLSRQHWSNIVNGKGNFTLEIVRKIKTVYPMIDLNKLLDEKTEDYLSVAEDAAKYGEENGIALLKKDMEKAIKLLQRHLK</sequence>